<evidence type="ECO:0000313" key="2">
    <source>
        <dbReference type="Proteomes" id="UP000598350"/>
    </source>
</evidence>
<reference evidence="1 2" key="1">
    <citation type="submission" date="2020-05" db="EMBL/GenBank/DDBJ databases">
        <title>The draft genome sequence of Maribacter arenosus CAU 1321.</title>
        <authorList>
            <person name="Mu L."/>
        </authorList>
    </citation>
    <scope>NUCLEOTIDE SEQUENCE [LARGE SCALE GENOMIC DNA]</scope>
    <source>
        <strain evidence="1 2">CAU 1321</strain>
    </source>
</reference>
<evidence type="ECO:0000313" key="1">
    <source>
        <dbReference type="EMBL" id="MBD0849461.1"/>
    </source>
</evidence>
<accession>A0ABR7V6Z6</accession>
<dbReference type="InterPro" id="IPR017946">
    <property type="entry name" value="PLC-like_Pdiesterase_TIM-brl"/>
</dbReference>
<keyword evidence="2" id="KW-1185">Reference proteome</keyword>
<proteinExistence type="predicted"/>
<dbReference type="RefSeq" id="WP_188312585.1">
    <property type="nucleotide sequence ID" value="NZ_JABTCG010000001.1"/>
</dbReference>
<name>A0ABR7V6Z6_9FLAO</name>
<protein>
    <recommendedName>
        <fullName evidence="3">Glycerophosphoryl diester phosphodiesterase</fullName>
    </recommendedName>
</protein>
<dbReference type="EMBL" id="JABTCG010000001">
    <property type="protein sequence ID" value="MBD0849461.1"/>
    <property type="molecule type" value="Genomic_DNA"/>
</dbReference>
<evidence type="ECO:0008006" key="3">
    <source>
        <dbReference type="Google" id="ProtNLM"/>
    </source>
</evidence>
<dbReference type="SUPFAM" id="SSF51695">
    <property type="entry name" value="PLC-like phosphodiesterases"/>
    <property type="match status" value="1"/>
</dbReference>
<sequence>MKKGKLQPGSITTSSVLYLVLWSLLFQVSFGHTPYEYEGSALEAPTLELKSNGFNAKERSTFTIAGQTETIERGLTIIHFNTVDKFEFRTFDTYASKEASASLVDILWRMQKNKAVFAILAHDSASQSLGEQSGKLAKMGFSKLSALKSRQAYIMHNLDQGILEQVDDISTSITLEIPQTLSDNHIYFPKVHYEYEPNIDRFIAHAGGEVDGIKSTNSKDALDQNYKKGFRLFELDIIETSDGHLVAAHDWKMWARFTDYKGTLPPTLSEFKKHKIYGDYNTLDFKGINDWFAAHPDATLVTDKVNDPIAFADSFVDKSRLIMELFSVMAVEEALNNGINAMLSQEPLLGLVGDKLNYLSVNNIEYVALSRRMISSQTKLLEQLRDQGIKVYVYNVNFDPGKDETYVLDNEIGLVYGMYADKWAFGDQLPSKGKQSK</sequence>
<dbReference type="Proteomes" id="UP000598350">
    <property type="component" value="Unassembled WGS sequence"/>
</dbReference>
<organism evidence="1 2">
    <name type="scientific">Maribacter arenosus</name>
    <dbReference type="NCBI Taxonomy" id="1854708"/>
    <lineage>
        <taxon>Bacteria</taxon>
        <taxon>Pseudomonadati</taxon>
        <taxon>Bacteroidota</taxon>
        <taxon>Flavobacteriia</taxon>
        <taxon>Flavobacteriales</taxon>
        <taxon>Flavobacteriaceae</taxon>
        <taxon>Maribacter</taxon>
    </lineage>
</organism>
<comment type="caution">
    <text evidence="1">The sequence shown here is derived from an EMBL/GenBank/DDBJ whole genome shotgun (WGS) entry which is preliminary data.</text>
</comment>
<gene>
    <name evidence="1" type="ORF">HPE63_02180</name>
</gene>
<dbReference type="Gene3D" id="3.20.20.190">
    <property type="entry name" value="Phosphatidylinositol (PI) phosphodiesterase"/>
    <property type="match status" value="1"/>
</dbReference>